<reference evidence="3" key="1">
    <citation type="submission" date="2016-02" db="EMBL/GenBank/DDBJ databases">
        <title>Draft genome sequence of Microdochium bolleyi, a fungal endophyte of beachgrass.</title>
        <authorList>
            <consortium name="DOE Joint Genome Institute"/>
            <person name="David A.S."/>
            <person name="May G."/>
            <person name="Haridas S."/>
            <person name="Lim J."/>
            <person name="Wang M."/>
            <person name="Labutti K."/>
            <person name="Lipzen A."/>
            <person name="Barry K."/>
            <person name="Grigoriev I.V."/>
        </authorList>
    </citation>
    <scope>NUCLEOTIDE SEQUENCE [LARGE SCALE GENOMIC DNA]</scope>
    <source>
        <strain evidence="3">J235TASD1</strain>
    </source>
</reference>
<dbReference type="Proteomes" id="UP000070501">
    <property type="component" value="Unassembled WGS sequence"/>
</dbReference>
<protein>
    <submittedName>
        <fullName evidence="2">Uncharacterized protein</fullName>
    </submittedName>
</protein>
<organism evidence="2 3">
    <name type="scientific">Microdochium bolleyi</name>
    <dbReference type="NCBI Taxonomy" id="196109"/>
    <lineage>
        <taxon>Eukaryota</taxon>
        <taxon>Fungi</taxon>
        <taxon>Dikarya</taxon>
        <taxon>Ascomycota</taxon>
        <taxon>Pezizomycotina</taxon>
        <taxon>Sordariomycetes</taxon>
        <taxon>Xylariomycetidae</taxon>
        <taxon>Xylariales</taxon>
        <taxon>Microdochiaceae</taxon>
        <taxon>Microdochium</taxon>
    </lineage>
</organism>
<feature type="region of interest" description="Disordered" evidence="1">
    <location>
        <begin position="1"/>
        <end position="21"/>
    </location>
</feature>
<gene>
    <name evidence="2" type="ORF">Micbo1qcDRAFT_197373</name>
</gene>
<sequence length="281" mass="31322">MVGKTTWRSRGKNPDYKERWPTQQTLIDSGLLYVETDTAPRRSRRVRALEAEGIDDRVNTIQSSRRPDGSSAEAHANPPPDLQVRLVPQGKGKHPYDTGVTSNSNDSGRRSSGEGAVELDGTWRKSRRPTFRDVRRLSKQLRGVRPPADNNARNAREAAIVLPELYTMDNESHQAPQTKPRLQCIWGHSLETGVGQGNAFIVLQCKSSRQSIGYLPSTSEPTGIELVLNAGETGKYAYMLAAHLPPSFTTSTAGYPYRHPRPAEEESRRRICFGLYPNVQD</sequence>
<accession>A0A136IUX5</accession>
<evidence type="ECO:0000313" key="3">
    <source>
        <dbReference type="Proteomes" id="UP000070501"/>
    </source>
</evidence>
<keyword evidence="3" id="KW-1185">Reference proteome</keyword>
<dbReference type="OrthoDB" id="4778975at2759"/>
<evidence type="ECO:0000256" key="1">
    <source>
        <dbReference type="SAM" id="MobiDB-lite"/>
    </source>
</evidence>
<name>A0A136IUX5_9PEZI</name>
<feature type="region of interest" description="Disordered" evidence="1">
    <location>
        <begin position="57"/>
        <end position="124"/>
    </location>
</feature>
<dbReference type="InParanoid" id="A0A136IUX5"/>
<dbReference type="AlphaFoldDB" id="A0A136IUX5"/>
<evidence type="ECO:0000313" key="2">
    <source>
        <dbReference type="EMBL" id="KXJ88616.1"/>
    </source>
</evidence>
<dbReference type="EMBL" id="KQ964258">
    <property type="protein sequence ID" value="KXJ88616.1"/>
    <property type="molecule type" value="Genomic_DNA"/>
</dbReference>
<proteinExistence type="predicted"/>